<gene>
    <name evidence="4" type="ORF">IAB91_01470</name>
</gene>
<dbReference type="PANTHER" id="PTHR43877:SF2">
    <property type="entry name" value="AMINOALKYLPHOSPHONATE N-ACETYLTRANSFERASE-RELATED"/>
    <property type="match status" value="1"/>
</dbReference>
<dbReference type="PANTHER" id="PTHR43877">
    <property type="entry name" value="AMINOALKYLPHOSPHONATE N-ACETYLTRANSFERASE-RELATED-RELATED"/>
    <property type="match status" value="1"/>
</dbReference>
<evidence type="ECO:0000259" key="3">
    <source>
        <dbReference type="PROSITE" id="PS51186"/>
    </source>
</evidence>
<organism evidence="4 5">
    <name type="scientific">Candidatus Cryptobacteroides faecigallinarum</name>
    <dbReference type="NCBI Taxonomy" id="2840763"/>
    <lineage>
        <taxon>Bacteria</taxon>
        <taxon>Pseudomonadati</taxon>
        <taxon>Bacteroidota</taxon>
        <taxon>Bacteroidia</taxon>
        <taxon>Bacteroidales</taxon>
        <taxon>Candidatus Cryptobacteroides</taxon>
    </lineage>
</organism>
<feature type="domain" description="N-acetyltransferase" evidence="3">
    <location>
        <begin position="42"/>
        <end position="176"/>
    </location>
</feature>
<accession>A0A9D9IKV9</accession>
<evidence type="ECO:0000313" key="4">
    <source>
        <dbReference type="EMBL" id="MBO8473946.1"/>
    </source>
</evidence>
<protein>
    <submittedName>
        <fullName evidence="4">GNAT family N-acetyltransferase</fullName>
    </submittedName>
</protein>
<dbReference type="InterPro" id="IPR000182">
    <property type="entry name" value="GNAT_dom"/>
</dbReference>
<dbReference type="GO" id="GO:0016747">
    <property type="term" value="F:acyltransferase activity, transferring groups other than amino-acyl groups"/>
    <property type="evidence" value="ECO:0007669"/>
    <property type="project" value="InterPro"/>
</dbReference>
<proteinExistence type="predicted"/>
<evidence type="ECO:0000256" key="1">
    <source>
        <dbReference type="ARBA" id="ARBA00022679"/>
    </source>
</evidence>
<dbReference type="InterPro" id="IPR016181">
    <property type="entry name" value="Acyl_CoA_acyltransferase"/>
</dbReference>
<sequence length="176" mass="19413">MENNMECSIVKATMEDVQALADLFLGHIRNHKEYISHGEIQMGVGIGRFEDGQLAAEPTPDAERMWKKYITANISDSEGAFVCKAVSDDGSIVGFVVAEIQEDGAEPFGMLCDLLVKDGSRTHGTGTALLEHALAWFSSKGISDIYLESGLNNHAAHEYFRRRGFVKVSEIFKLSR</sequence>
<dbReference type="Pfam" id="PF00583">
    <property type="entry name" value="Acetyltransf_1"/>
    <property type="match status" value="1"/>
</dbReference>
<dbReference type="Proteomes" id="UP000823757">
    <property type="component" value="Unassembled WGS sequence"/>
</dbReference>
<keyword evidence="2" id="KW-0012">Acyltransferase</keyword>
<evidence type="ECO:0000256" key="2">
    <source>
        <dbReference type="ARBA" id="ARBA00023315"/>
    </source>
</evidence>
<dbReference type="InterPro" id="IPR050832">
    <property type="entry name" value="Bact_Acetyltransf"/>
</dbReference>
<dbReference type="SUPFAM" id="SSF55729">
    <property type="entry name" value="Acyl-CoA N-acyltransferases (Nat)"/>
    <property type="match status" value="1"/>
</dbReference>
<name>A0A9D9IKV9_9BACT</name>
<dbReference type="CDD" id="cd04301">
    <property type="entry name" value="NAT_SF"/>
    <property type="match status" value="1"/>
</dbReference>
<dbReference type="PROSITE" id="PS51186">
    <property type="entry name" value="GNAT"/>
    <property type="match status" value="1"/>
</dbReference>
<dbReference type="AlphaFoldDB" id="A0A9D9IKV9"/>
<reference evidence="4" key="1">
    <citation type="submission" date="2020-10" db="EMBL/GenBank/DDBJ databases">
        <authorList>
            <person name="Gilroy R."/>
        </authorList>
    </citation>
    <scope>NUCLEOTIDE SEQUENCE</scope>
    <source>
        <strain evidence="4">B1-13419</strain>
    </source>
</reference>
<reference evidence="4" key="2">
    <citation type="journal article" date="2021" name="PeerJ">
        <title>Extensive microbial diversity within the chicken gut microbiome revealed by metagenomics and culture.</title>
        <authorList>
            <person name="Gilroy R."/>
            <person name="Ravi A."/>
            <person name="Getino M."/>
            <person name="Pursley I."/>
            <person name="Horton D.L."/>
            <person name="Alikhan N.F."/>
            <person name="Baker D."/>
            <person name="Gharbi K."/>
            <person name="Hall N."/>
            <person name="Watson M."/>
            <person name="Adriaenssens E.M."/>
            <person name="Foster-Nyarko E."/>
            <person name="Jarju S."/>
            <person name="Secka A."/>
            <person name="Antonio M."/>
            <person name="Oren A."/>
            <person name="Chaudhuri R.R."/>
            <person name="La Ragione R."/>
            <person name="Hildebrand F."/>
            <person name="Pallen M.J."/>
        </authorList>
    </citation>
    <scope>NUCLEOTIDE SEQUENCE</scope>
    <source>
        <strain evidence="4">B1-13419</strain>
    </source>
</reference>
<dbReference type="Gene3D" id="3.40.630.30">
    <property type="match status" value="1"/>
</dbReference>
<keyword evidence="1" id="KW-0808">Transferase</keyword>
<evidence type="ECO:0000313" key="5">
    <source>
        <dbReference type="Proteomes" id="UP000823757"/>
    </source>
</evidence>
<comment type="caution">
    <text evidence="4">The sequence shown here is derived from an EMBL/GenBank/DDBJ whole genome shotgun (WGS) entry which is preliminary data.</text>
</comment>
<dbReference type="EMBL" id="JADIMD010000021">
    <property type="protein sequence ID" value="MBO8473946.1"/>
    <property type="molecule type" value="Genomic_DNA"/>
</dbReference>